<accession>R9I5G1</accession>
<dbReference type="Proteomes" id="UP000014200">
    <property type="component" value="Unassembled WGS sequence"/>
</dbReference>
<gene>
    <name evidence="1" type="ORF">C802_03080</name>
</gene>
<organism evidence="1 2">
    <name type="scientific">Phocaeicola sartorii</name>
    <dbReference type="NCBI Taxonomy" id="671267"/>
    <lineage>
        <taxon>Bacteria</taxon>
        <taxon>Pseudomonadati</taxon>
        <taxon>Bacteroidota</taxon>
        <taxon>Bacteroidia</taxon>
        <taxon>Bacteroidales</taxon>
        <taxon>Bacteroidaceae</taxon>
        <taxon>Phocaeicola</taxon>
    </lineage>
</organism>
<name>R9I5G1_9BACT</name>
<proteinExistence type="predicted"/>
<dbReference type="EMBL" id="ASSP01000018">
    <property type="protein sequence ID" value="EOS11366.1"/>
    <property type="molecule type" value="Genomic_DNA"/>
</dbReference>
<keyword evidence="2" id="KW-1185">Reference proteome</keyword>
<evidence type="ECO:0000313" key="2">
    <source>
        <dbReference type="Proteomes" id="UP000014200"/>
    </source>
</evidence>
<reference evidence="1 2" key="1">
    <citation type="submission" date="2013-04" db="EMBL/GenBank/DDBJ databases">
        <title>The Genome Sequence of Bacteroides massiliensis dnLKV3.</title>
        <authorList>
            <consortium name="The Broad Institute Genomics Platform"/>
            <consortium name="The Broad Institute Genome Sequencing Center for Infectious Disease"/>
            <person name="Earl A."/>
            <person name="Xavier R."/>
            <person name="Kuhn K."/>
            <person name="Stappenbeck T."/>
            <person name="Walker B."/>
            <person name="Young S."/>
            <person name="Zeng Q."/>
            <person name="Gargeya S."/>
            <person name="Fitzgerald M."/>
            <person name="Haas B."/>
            <person name="Abouelleil A."/>
            <person name="Allen A.W."/>
            <person name="Alvarado L."/>
            <person name="Arachchi H.M."/>
            <person name="Berlin A.M."/>
            <person name="Chapman S.B."/>
            <person name="Gainer-Dewar J."/>
            <person name="Goldberg J."/>
            <person name="Griggs A."/>
            <person name="Gujja S."/>
            <person name="Hansen M."/>
            <person name="Howarth C."/>
            <person name="Imamovic A."/>
            <person name="Ireland A."/>
            <person name="Larimer J."/>
            <person name="McCowan C."/>
            <person name="Murphy C."/>
            <person name="Pearson M."/>
            <person name="Poon T.W."/>
            <person name="Priest M."/>
            <person name="Roberts A."/>
            <person name="Saif S."/>
            <person name="Shea T."/>
            <person name="Sisk P."/>
            <person name="Sykes S."/>
            <person name="Wortman J."/>
            <person name="Nusbaum C."/>
            <person name="Birren B."/>
        </authorList>
    </citation>
    <scope>NUCLEOTIDE SEQUENCE [LARGE SCALE GENOMIC DNA]</scope>
    <source>
        <strain evidence="2">dnLKV3</strain>
    </source>
</reference>
<evidence type="ECO:0000313" key="1">
    <source>
        <dbReference type="EMBL" id="EOS11366.1"/>
    </source>
</evidence>
<protein>
    <submittedName>
        <fullName evidence="1">Uncharacterized protein</fullName>
    </submittedName>
</protein>
<dbReference type="HOGENOM" id="CLU_2767271_0_0_10"/>
<dbReference type="AlphaFoldDB" id="R9I5G1"/>
<sequence>MELFGILAKSNLCWFTNIDYFFAFMLCLLEVERTVEGYFPCAVRMAVRMFSIGVSGLIVHSAPMISRPL</sequence>
<comment type="caution">
    <text evidence="1">The sequence shown here is derived from an EMBL/GenBank/DDBJ whole genome shotgun (WGS) entry which is preliminary data.</text>
</comment>